<evidence type="ECO:0000256" key="2">
    <source>
        <dbReference type="ARBA" id="ARBA00022989"/>
    </source>
</evidence>
<dbReference type="Gene3D" id="6.10.340.10">
    <property type="match status" value="1"/>
</dbReference>
<comment type="caution">
    <text evidence="5">The sequence shown here is derived from an EMBL/GenBank/DDBJ whole genome shotgun (WGS) entry which is preliminary data.</text>
</comment>
<protein>
    <recommendedName>
        <fullName evidence="4">HAMP domain-containing protein</fullName>
    </recommendedName>
</protein>
<dbReference type="EMBL" id="BAABHQ010000002">
    <property type="protein sequence ID" value="GAA4866733.1"/>
    <property type="molecule type" value="Genomic_DNA"/>
</dbReference>
<evidence type="ECO:0000313" key="5">
    <source>
        <dbReference type="EMBL" id="GAA4866733.1"/>
    </source>
</evidence>
<dbReference type="Pfam" id="PF00672">
    <property type="entry name" value="HAMP"/>
    <property type="match status" value="1"/>
</dbReference>
<reference evidence="6" key="1">
    <citation type="journal article" date="2019" name="Int. J. Syst. Evol. Microbiol.">
        <title>The Global Catalogue of Microorganisms (GCM) 10K type strain sequencing project: providing services to taxonomists for standard genome sequencing and annotation.</title>
        <authorList>
            <consortium name="The Broad Institute Genomics Platform"/>
            <consortium name="The Broad Institute Genome Sequencing Center for Infectious Disease"/>
            <person name="Wu L."/>
            <person name="Ma J."/>
        </authorList>
    </citation>
    <scope>NUCLEOTIDE SEQUENCE [LARGE SCALE GENOMIC DNA]</scope>
    <source>
        <strain evidence="6">JCM 17983</strain>
    </source>
</reference>
<evidence type="ECO:0000259" key="4">
    <source>
        <dbReference type="PROSITE" id="PS50885"/>
    </source>
</evidence>
<feature type="transmembrane region" description="Helical" evidence="3">
    <location>
        <begin position="150"/>
        <end position="171"/>
    </location>
</feature>
<sequence>MTVTKAPSERDESGGTRASPMSLYAFPPIKFPSGVGVAPAALFVTLLIAAVVLIALPAAVVDERTGLATGGTEHPALVVGLSLALVAMWAYVALRRLIVTPIRLLRVDLESAVAGAGPEIRTSMNREVDRIADTVRGDFPEGRRRTVTSAAIFCLVGAVITSWVVLTPFAVSEGHVSEPALAGGAQEATDGAAAVVRHELESALSGLDAVAVGSTALTDPASTAARAVLTRPLFKGAYVLDADARTLASAGDGTATLTAVPRPGLSLLNSGGAEPHLVATSTLSDGRALVGQFDIRALNDHLRTPSSAITVVDTEMRTILKSSGYTAFEPLQGDDLRQAARRALDGAPTTSALPTRAPTVVTAAPIGYGDASATLRLVAVGAHDPSTALYASNPVKRTSAVVAGIAGVLALVLLTWTYISAIRPLRSLADHARAIAAVPAGGPTPTPVPPERLNETGAIAAALNHILARVLVWRAKADGEATSTDDETRVVSDPESFLAPTVVLRVTQRPTGPGSADELTRADTLLLERGPLMTVGR</sequence>
<feature type="transmembrane region" description="Helical" evidence="3">
    <location>
        <begin position="400"/>
        <end position="419"/>
    </location>
</feature>
<dbReference type="Proteomes" id="UP001500457">
    <property type="component" value="Unassembled WGS sequence"/>
</dbReference>
<evidence type="ECO:0000256" key="3">
    <source>
        <dbReference type="SAM" id="Phobius"/>
    </source>
</evidence>
<dbReference type="InterPro" id="IPR003660">
    <property type="entry name" value="HAMP_dom"/>
</dbReference>
<keyword evidence="3" id="KW-0472">Membrane</keyword>
<name>A0ABP9E504_9PSEU</name>
<evidence type="ECO:0000256" key="1">
    <source>
        <dbReference type="ARBA" id="ARBA00022692"/>
    </source>
</evidence>
<evidence type="ECO:0000313" key="6">
    <source>
        <dbReference type="Proteomes" id="UP001500457"/>
    </source>
</evidence>
<keyword evidence="2 3" id="KW-1133">Transmembrane helix</keyword>
<gene>
    <name evidence="5" type="ORF">GCM10023203_13900</name>
</gene>
<accession>A0ABP9E504</accession>
<organism evidence="5 6">
    <name type="scientific">Actinomycetospora straminea</name>
    <dbReference type="NCBI Taxonomy" id="663607"/>
    <lineage>
        <taxon>Bacteria</taxon>
        <taxon>Bacillati</taxon>
        <taxon>Actinomycetota</taxon>
        <taxon>Actinomycetes</taxon>
        <taxon>Pseudonocardiales</taxon>
        <taxon>Pseudonocardiaceae</taxon>
        <taxon>Actinomycetospora</taxon>
    </lineage>
</organism>
<dbReference type="PROSITE" id="PS50885">
    <property type="entry name" value="HAMP"/>
    <property type="match status" value="1"/>
</dbReference>
<feature type="transmembrane region" description="Helical" evidence="3">
    <location>
        <begin position="31"/>
        <end position="56"/>
    </location>
</feature>
<keyword evidence="1 3" id="KW-0812">Transmembrane</keyword>
<feature type="domain" description="HAMP" evidence="4">
    <location>
        <begin position="419"/>
        <end position="475"/>
    </location>
</feature>
<keyword evidence="6" id="KW-1185">Reference proteome</keyword>
<proteinExistence type="predicted"/>
<dbReference type="SMART" id="SM00304">
    <property type="entry name" value="HAMP"/>
    <property type="match status" value="1"/>
</dbReference>
<feature type="transmembrane region" description="Helical" evidence="3">
    <location>
        <begin position="76"/>
        <end position="94"/>
    </location>
</feature>